<dbReference type="GO" id="GO:0003677">
    <property type="term" value="F:DNA binding"/>
    <property type="evidence" value="ECO:0007669"/>
    <property type="project" value="UniProtKB-KW"/>
</dbReference>
<dbReference type="RefSeq" id="WP_256381850.1">
    <property type="nucleotide sequence ID" value="NZ_CP101700.1"/>
</dbReference>
<proteinExistence type="predicted"/>
<dbReference type="InterPro" id="IPR013321">
    <property type="entry name" value="Arc_rbn_hlx_hlx"/>
</dbReference>
<keyword evidence="2" id="KW-0238">DNA-binding</keyword>
<gene>
    <name evidence="2" type="ORF">NOV18_20220</name>
</gene>
<evidence type="ECO:0000259" key="1">
    <source>
        <dbReference type="Pfam" id="PF03869"/>
    </source>
</evidence>
<dbReference type="InterPro" id="IPR010985">
    <property type="entry name" value="Ribbon_hlx_hlx"/>
</dbReference>
<accession>A0AAJ5I6A4</accession>
<dbReference type="InterPro" id="IPR005569">
    <property type="entry name" value="Arc_DNA-bd_dom"/>
</dbReference>
<sequence length="78" mass="8800">MAFEYGSRDADKFVVRLPDGMRDQVAMAASADDRSMNSLIVKAIREYLDIQQRQQVLLGALVLANQMQGQQDMQVQQP</sequence>
<name>A0AAJ5I6A4_9PSED</name>
<feature type="domain" description="Arc-like DNA binding" evidence="1">
    <location>
        <begin position="7"/>
        <end position="46"/>
    </location>
</feature>
<evidence type="ECO:0000313" key="3">
    <source>
        <dbReference type="Proteomes" id="UP001058744"/>
    </source>
</evidence>
<dbReference type="SUPFAM" id="SSF47598">
    <property type="entry name" value="Ribbon-helix-helix"/>
    <property type="match status" value="1"/>
</dbReference>
<dbReference type="Gene3D" id="1.10.1220.10">
    <property type="entry name" value="Met repressor-like"/>
    <property type="match status" value="1"/>
</dbReference>
<organism evidence="2 3">
    <name type="scientific">Pseudomonas asiatica</name>
    <dbReference type="NCBI Taxonomy" id="2219225"/>
    <lineage>
        <taxon>Bacteria</taxon>
        <taxon>Pseudomonadati</taxon>
        <taxon>Pseudomonadota</taxon>
        <taxon>Gammaproteobacteria</taxon>
        <taxon>Pseudomonadales</taxon>
        <taxon>Pseudomonadaceae</taxon>
        <taxon>Pseudomonas</taxon>
    </lineage>
</organism>
<reference evidence="2" key="1">
    <citation type="submission" date="2022-07" db="EMBL/GenBank/DDBJ databases">
        <title>Complete genome of MD9.</title>
        <authorList>
            <person name="Cao G."/>
        </authorList>
    </citation>
    <scope>NUCLEOTIDE SEQUENCE</scope>
    <source>
        <strain evidence="2">MD9</strain>
    </source>
</reference>
<dbReference type="AlphaFoldDB" id="A0AAJ5I6A4"/>
<evidence type="ECO:0000313" key="2">
    <source>
        <dbReference type="EMBL" id="UUC17573.1"/>
    </source>
</evidence>
<dbReference type="Pfam" id="PF03869">
    <property type="entry name" value="Arc"/>
    <property type="match status" value="1"/>
</dbReference>
<dbReference type="GO" id="GO:0006355">
    <property type="term" value="P:regulation of DNA-templated transcription"/>
    <property type="evidence" value="ECO:0007669"/>
    <property type="project" value="InterPro"/>
</dbReference>
<dbReference type="EMBL" id="CP101700">
    <property type="protein sequence ID" value="UUC17573.1"/>
    <property type="molecule type" value="Genomic_DNA"/>
</dbReference>
<protein>
    <submittedName>
        <fullName evidence="2">Arc family DNA-binding protein</fullName>
    </submittedName>
</protein>
<dbReference type="Proteomes" id="UP001058744">
    <property type="component" value="Chromosome"/>
</dbReference>